<reference evidence="1 2" key="2">
    <citation type="journal article" date="2013" name="Genome Announc.">
        <title>Genome Sequence of Growth-Improving Paenibacillus mucilaginosus Strain KNP414.</title>
        <authorList>
            <person name="Lu J.J."/>
            <person name="Wang J.F."/>
            <person name="Hu X.F."/>
        </authorList>
    </citation>
    <scope>NUCLEOTIDE SEQUENCE [LARGE SCALE GENOMIC DNA]</scope>
    <source>
        <strain evidence="1 2">KNP414</strain>
    </source>
</reference>
<evidence type="ECO:0000313" key="1">
    <source>
        <dbReference type="EMBL" id="AEI45274.1"/>
    </source>
</evidence>
<gene>
    <name evidence="1" type="ordered locus">KNP414_06755</name>
</gene>
<reference evidence="2" key="1">
    <citation type="submission" date="2011-06" db="EMBL/GenBank/DDBJ databases">
        <title>Complete genome sequence of Paenibacillus mucilaginosus KNP414.</title>
        <authorList>
            <person name="Wang J."/>
            <person name="Hu S."/>
            <person name="Hu X."/>
            <person name="Zhang B."/>
            <person name="Dong D."/>
            <person name="Zhang S."/>
            <person name="Zhao K."/>
            <person name="Wu D."/>
        </authorList>
    </citation>
    <scope>NUCLEOTIDE SEQUENCE [LARGE SCALE GENOMIC DNA]</scope>
    <source>
        <strain evidence="2">KNP414</strain>
    </source>
</reference>
<dbReference type="RefSeq" id="WP_013920418.1">
    <property type="nucleotide sequence ID" value="NC_015690.1"/>
</dbReference>
<dbReference type="KEGG" id="pms:KNP414_06755"/>
<dbReference type="SUPFAM" id="SSF160755">
    <property type="entry name" value="YugN-like"/>
    <property type="match status" value="1"/>
</dbReference>
<proteinExistence type="predicted"/>
<dbReference type="Proteomes" id="UP000006620">
    <property type="component" value="Chromosome"/>
</dbReference>
<dbReference type="AlphaFoldDB" id="F8FCF5"/>
<accession>F8FCF5</accession>
<dbReference type="Pfam" id="PF08868">
    <property type="entry name" value="YugN"/>
    <property type="match status" value="1"/>
</dbReference>
<dbReference type="EMBL" id="CP002869">
    <property type="protein sequence ID" value="AEI45274.1"/>
    <property type="molecule type" value="Genomic_DNA"/>
</dbReference>
<dbReference type="PATRIC" id="fig|1036673.3.peg.6303"/>
<dbReference type="HOGENOM" id="CLU_1891976_0_0_9"/>
<evidence type="ECO:0008006" key="3">
    <source>
        <dbReference type="Google" id="ProtNLM"/>
    </source>
</evidence>
<protein>
    <recommendedName>
        <fullName evidence="3">YugN</fullName>
    </recommendedName>
</protein>
<dbReference type="InterPro" id="IPR036491">
    <property type="entry name" value="YugN-like_sf"/>
</dbReference>
<dbReference type="Gene3D" id="3.30.310.100">
    <property type="entry name" value="YugN-like"/>
    <property type="match status" value="1"/>
</dbReference>
<organism evidence="1 2">
    <name type="scientific">Paenibacillus mucilaginosus (strain KNP414)</name>
    <dbReference type="NCBI Taxonomy" id="1036673"/>
    <lineage>
        <taxon>Bacteria</taxon>
        <taxon>Bacillati</taxon>
        <taxon>Bacillota</taxon>
        <taxon>Bacilli</taxon>
        <taxon>Bacillales</taxon>
        <taxon>Paenibacillaceae</taxon>
        <taxon>Paenibacillus</taxon>
    </lineage>
</organism>
<evidence type="ECO:0000313" key="2">
    <source>
        <dbReference type="Proteomes" id="UP000006620"/>
    </source>
</evidence>
<sequence length="141" mass="15747">MIPLNSSLTSREEAYGQVRSYLQQHGFSLGGNWDYEHGSFDRSLDEVQKVWLRIPFQVTHGALDGDTDATDAVIQIGQPFVLKHLYNEGLDPEAKGMTFGALIDQFQEPVDKDAPVEPKWAAQAEELLRKVEASFPSSPAR</sequence>
<dbReference type="InterPro" id="IPR014967">
    <property type="entry name" value="Uncharacterised_YugN-like"/>
</dbReference>
<name>F8FCF5_PAEMK</name>